<organism evidence="3 4">
    <name type="scientific">Haloferax gibbonsii (strain ATCC 33959 / DSM 4427 / JCM 8863 / NBRC 102184 / NCIMB 2188 / Ma 2.38)</name>
    <dbReference type="NCBI Taxonomy" id="1227459"/>
    <lineage>
        <taxon>Archaea</taxon>
        <taxon>Methanobacteriati</taxon>
        <taxon>Methanobacteriota</taxon>
        <taxon>Stenosarchaea group</taxon>
        <taxon>Halobacteria</taxon>
        <taxon>Halobacteriales</taxon>
        <taxon>Haloferacaceae</taxon>
        <taxon>Haloferax</taxon>
    </lineage>
</organism>
<sequence length="71" mass="7493">MPRAARVDHGGDVQPAPTVAGTSPFNKGTEQLSSMIPLESAGQVLPTSETAATVLLVGILMTAGWLWYLQR</sequence>
<feature type="transmembrane region" description="Helical" evidence="2">
    <location>
        <begin position="50"/>
        <end position="69"/>
    </location>
</feature>
<feature type="compositionally biased region" description="Polar residues" evidence="1">
    <location>
        <begin position="20"/>
        <end position="31"/>
    </location>
</feature>
<protein>
    <submittedName>
        <fullName evidence="3">Uncharacterized protein</fullName>
    </submittedName>
</protein>
<keyword evidence="2" id="KW-1133">Transmembrane helix</keyword>
<comment type="caution">
    <text evidence="3">The sequence shown here is derived from an EMBL/GenBank/DDBJ whole genome shotgun (WGS) entry which is preliminary data.</text>
</comment>
<dbReference type="PATRIC" id="fig|1227459.3.peg.3336"/>
<reference evidence="3 4" key="1">
    <citation type="journal article" date="2014" name="PLoS Genet.">
        <title>Phylogenetically driven sequencing of extremely halophilic archaea reveals strategies for static and dynamic osmo-response.</title>
        <authorList>
            <person name="Becker E.A."/>
            <person name="Seitzer P.M."/>
            <person name="Tritt A."/>
            <person name="Larsen D."/>
            <person name="Krusor M."/>
            <person name="Yao A.I."/>
            <person name="Wu D."/>
            <person name="Madern D."/>
            <person name="Eisen J.A."/>
            <person name="Darling A.E."/>
            <person name="Facciotti M.T."/>
        </authorList>
    </citation>
    <scope>NUCLEOTIDE SEQUENCE [LARGE SCALE GENOMIC DNA]</scope>
    <source>
        <strain evidence="4">ATCC 33959 / DSM 4427 / JCM 8863 / NBRC 102184 / NCIMB 2188 / Ma 2.38</strain>
    </source>
</reference>
<proteinExistence type="predicted"/>
<evidence type="ECO:0000313" key="3">
    <source>
        <dbReference type="EMBL" id="ELZ77323.1"/>
    </source>
</evidence>
<name>M0H0K4_HALGM</name>
<evidence type="ECO:0000256" key="2">
    <source>
        <dbReference type="SAM" id="Phobius"/>
    </source>
</evidence>
<evidence type="ECO:0000313" key="4">
    <source>
        <dbReference type="Proteomes" id="UP000011571"/>
    </source>
</evidence>
<dbReference type="Proteomes" id="UP000011571">
    <property type="component" value="Unassembled WGS sequence"/>
</dbReference>
<keyword evidence="4" id="KW-1185">Reference proteome</keyword>
<accession>M0H0K4</accession>
<keyword evidence="2" id="KW-0472">Membrane</keyword>
<keyword evidence="2" id="KW-0812">Transmembrane</keyword>
<dbReference type="EMBL" id="AOLJ01000024">
    <property type="protein sequence ID" value="ELZ77323.1"/>
    <property type="molecule type" value="Genomic_DNA"/>
</dbReference>
<dbReference type="AlphaFoldDB" id="M0H0K4"/>
<feature type="compositionally biased region" description="Basic and acidic residues" evidence="1">
    <location>
        <begin position="1"/>
        <end position="11"/>
    </location>
</feature>
<feature type="region of interest" description="Disordered" evidence="1">
    <location>
        <begin position="1"/>
        <end position="31"/>
    </location>
</feature>
<gene>
    <name evidence="3" type="ORF">C454_16866</name>
</gene>
<evidence type="ECO:0000256" key="1">
    <source>
        <dbReference type="SAM" id="MobiDB-lite"/>
    </source>
</evidence>